<evidence type="ECO:0000313" key="1">
    <source>
        <dbReference type="EMBL" id="PHY95247.1"/>
    </source>
</evidence>
<dbReference type="RefSeq" id="WP_099540386.1">
    <property type="nucleotide sequence ID" value="NZ_PEBQ01000015.1"/>
</dbReference>
<evidence type="ECO:0000313" key="2">
    <source>
        <dbReference type="Proteomes" id="UP000228751"/>
    </source>
</evidence>
<dbReference type="AlphaFoldDB" id="A0A2G4RFC7"/>
<sequence>MHYDGEVKIYKKNLDIIRSASDYSLDEINEDILNIESKEINEDDEYSKYELEFLRSSMNEICSSYVVLSYHMWEKSVLLWCKNRDKKIPRSWKEYERAAKEIYPCGSDLVYVKCLVNVIKHNSKEDAVFITQGRGIWSEIVKIENDCITYSLNKAFINFIFLIIDESGPK</sequence>
<comment type="caution">
    <text evidence="1">The sequence shown here is derived from an EMBL/GenBank/DDBJ whole genome shotgun (WGS) entry which is preliminary data.</text>
</comment>
<dbReference type="EMBL" id="PEBQ01000015">
    <property type="protein sequence ID" value="PHY95247.1"/>
    <property type="molecule type" value="Genomic_DNA"/>
</dbReference>
<protein>
    <submittedName>
        <fullName evidence="1">Uncharacterized protein</fullName>
    </submittedName>
</protein>
<keyword evidence="2" id="KW-1185">Reference proteome</keyword>
<gene>
    <name evidence="1" type="ORF">CSR02_01930</name>
</gene>
<reference evidence="1 2" key="1">
    <citation type="submission" date="2017-10" db="EMBL/GenBank/DDBJ databases">
        <title>Genomic analysis of the genus Acetobacter.</title>
        <authorList>
            <person name="Kim K.H."/>
            <person name="Chun B.H."/>
            <person name="Son A.R."/>
            <person name="Jeon C.O."/>
        </authorList>
    </citation>
    <scope>NUCLEOTIDE SEQUENCE [LARGE SCALE GENOMIC DNA]</scope>
    <source>
        <strain evidence="1 2">LHT 2458</strain>
    </source>
</reference>
<accession>A0A2G4RFC7</accession>
<dbReference type="Proteomes" id="UP000228751">
    <property type="component" value="Unassembled WGS sequence"/>
</dbReference>
<name>A0A2G4RFC7_9PROT</name>
<proteinExistence type="predicted"/>
<organism evidence="1 2">
    <name type="scientific">Acetobacter pomorum</name>
    <dbReference type="NCBI Taxonomy" id="65959"/>
    <lineage>
        <taxon>Bacteria</taxon>
        <taxon>Pseudomonadati</taxon>
        <taxon>Pseudomonadota</taxon>
        <taxon>Alphaproteobacteria</taxon>
        <taxon>Acetobacterales</taxon>
        <taxon>Acetobacteraceae</taxon>
        <taxon>Acetobacter</taxon>
    </lineage>
</organism>